<dbReference type="GO" id="GO:0006637">
    <property type="term" value="P:acyl-CoA metabolic process"/>
    <property type="evidence" value="ECO:0007669"/>
    <property type="project" value="TreeGrafter"/>
</dbReference>
<dbReference type="GO" id="GO:0005739">
    <property type="term" value="C:mitochondrion"/>
    <property type="evidence" value="ECO:0007669"/>
    <property type="project" value="TreeGrafter"/>
</dbReference>
<evidence type="ECO:0000256" key="3">
    <source>
        <dbReference type="ARBA" id="ARBA00022801"/>
    </source>
</evidence>
<keyword evidence="5" id="KW-0472">Membrane</keyword>
<keyword evidence="4" id="KW-0809">Transit peptide</keyword>
<accession>A0A0P1BCI4</accession>
<dbReference type="PANTHER" id="PTHR12655:SF0">
    <property type="entry name" value="ACYL-COENZYME A THIOESTERASE 9, MITOCHONDRIAL"/>
    <property type="match status" value="1"/>
</dbReference>
<evidence type="ECO:0000256" key="2">
    <source>
        <dbReference type="ARBA" id="ARBA00022737"/>
    </source>
</evidence>
<dbReference type="OrthoDB" id="331699at2759"/>
<keyword evidence="3" id="KW-0378">Hydrolase</keyword>
<evidence type="ECO:0000313" key="8">
    <source>
        <dbReference type="Proteomes" id="UP000054845"/>
    </source>
</evidence>
<keyword evidence="5" id="KW-0812">Transmembrane</keyword>
<keyword evidence="5" id="KW-1133">Transmembrane helix</keyword>
<dbReference type="InterPro" id="IPR029069">
    <property type="entry name" value="HotDog_dom_sf"/>
</dbReference>
<protein>
    <submittedName>
        <fullName evidence="7">Acyl-CoA thioesterase</fullName>
    </submittedName>
</protein>
<evidence type="ECO:0000256" key="1">
    <source>
        <dbReference type="ARBA" id="ARBA00010458"/>
    </source>
</evidence>
<feature type="domain" description="HotDog ACOT-type" evidence="6">
    <location>
        <begin position="1"/>
        <end position="126"/>
    </location>
</feature>
<reference evidence="7 8" key="1">
    <citation type="submission" date="2014-09" db="EMBL/GenBank/DDBJ databases">
        <authorList>
            <person name="Magalhaes I.L.F."/>
            <person name="Oliveira U."/>
            <person name="Santos F.R."/>
            <person name="Vidigal T.H.D.A."/>
            <person name="Brescovit A.D."/>
            <person name="Santos A.J."/>
        </authorList>
    </citation>
    <scope>NUCLEOTIDE SEQUENCE [LARGE SCALE GENOMIC DNA]</scope>
</reference>
<evidence type="ECO:0000256" key="5">
    <source>
        <dbReference type="SAM" id="Phobius"/>
    </source>
</evidence>
<dbReference type="PANTHER" id="PTHR12655">
    <property type="entry name" value="ACYL-COA THIOESTERASE"/>
    <property type="match status" value="1"/>
</dbReference>
<organism evidence="7 8">
    <name type="scientific">Ceraceosorus bombacis</name>
    <dbReference type="NCBI Taxonomy" id="401625"/>
    <lineage>
        <taxon>Eukaryota</taxon>
        <taxon>Fungi</taxon>
        <taxon>Dikarya</taxon>
        <taxon>Basidiomycota</taxon>
        <taxon>Ustilaginomycotina</taxon>
        <taxon>Exobasidiomycetes</taxon>
        <taxon>Ceraceosorales</taxon>
        <taxon>Ceraceosoraceae</taxon>
        <taxon>Ceraceosorus</taxon>
    </lineage>
</organism>
<evidence type="ECO:0000259" key="6">
    <source>
        <dbReference type="PROSITE" id="PS51770"/>
    </source>
</evidence>
<keyword evidence="2" id="KW-0677">Repeat</keyword>
<keyword evidence="8" id="KW-1185">Reference proteome</keyword>
<dbReference type="CDD" id="cd03442">
    <property type="entry name" value="BFIT_BACH"/>
    <property type="match status" value="1"/>
</dbReference>
<dbReference type="InterPro" id="IPR033120">
    <property type="entry name" value="HOTDOG_ACOT"/>
</dbReference>
<sequence length="181" mass="19525">MSTLTDLFVVLFAVHMKVFGGYLMRAAYELAWMTAASFVNAPVSFLALDALSFHAPVPIGAVLSLSSNVAYTHTPESPHSARPPEQAGLEESLAAVTVLAEVVDLKTAVRTKSNTFTFTFSLANSSKHVVPAVGPDAHNVDSYSEAMAWIEGKRRVDLGQELRSLYASERARSKANQTGRP</sequence>
<dbReference type="PROSITE" id="PS51770">
    <property type="entry name" value="HOTDOG_ACOT"/>
    <property type="match status" value="1"/>
</dbReference>
<dbReference type="Proteomes" id="UP000054845">
    <property type="component" value="Unassembled WGS sequence"/>
</dbReference>
<feature type="transmembrane region" description="Helical" evidence="5">
    <location>
        <begin position="7"/>
        <end position="24"/>
    </location>
</feature>
<dbReference type="SUPFAM" id="SSF54637">
    <property type="entry name" value="Thioesterase/thiol ester dehydrase-isomerase"/>
    <property type="match status" value="1"/>
</dbReference>
<name>A0A0P1BCI4_9BASI</name>
<evidence type="ECO:0000256" key="4">
    <source>
        <dbReference type="ARBA" id="ARBA00022946"/>
    </source>
</evidence>
<evidence type="ECO:0000313" key="7">
    <source>
        <dbReference type="EMBL" id="CEH13030.1"/>
    </source>
</evidence>
<dbReference type="EMBL" id="CCYA01000192">
    <property type="protein sequence ID" value="CEH13030.1"/>
    <property type="molecule type" value="Genomic_DNA"/>
</dbReference>
<dbReference type="GO" id="GO:0047617">
    <property type="term" value="F:fatty acyl-CoA hydrolase activity"/>
    <property type="evidence" value="ECO:0007669"/>
    <property type="project" value="TreeGrafter"/>
</dbReference>
<dbReference type="Gene3D" id="3.10.129.10">
    <property type="entry name" value="Hotdog Thioesterase"/>
    <property type="match status" value="1"/>
</dbReference>
<comment type="similarity">
    <text evidence="1">Belongs to the acyl coenzyme A hydrolase family.</text>
</comment>
<dbReference type="AlphaFoldDB" id="A0A0P1BCI4"/>
<dbReference type="STRING" id="401625.A0A0P1BCI4"/>
<proteinExistence type="inferred from homology"/>